<dbReference type="SUPFAM" id="SSF46689">
    <property type="entry name" value="Homeodomain-like"/>
    <property type="match status" value="2"/>
</dbReference>
<dbReference type="SMART" id="SM00342">
    <property type="entry name" value="HTH_ARAC"/>
    <property type="match status" value="1"/>
</dbReference>
<evidence type="ECO:0000259" key="6">
    <source>
        <dbReference type="PROSITE" id="PS01124"/>
    </source>
</evidence>
<feature type="domain" description="Response regulatory" evidence="7">
    <location>
        <begin position="3"/>
        <end position="120"/>
    </location>
</feature>
<feature type="modified residue" description="4-aspartylphosphate" evidence="4">
    <location>
        <position position="55"/>
    </location>
</feature>
<accession>A0ABT4G601</accession>
<dbReference type="PANTHER" id="PTHR43280">
    <property type="entry name" value="ARAC-FAMILY TRANSCRIPTIONAL REGULATOR"/>
    <property type="match status" value="1"/>
</dbReference>
<dbReference type="SUPFAM" id="SSF52172">
    <property type="entry name" value="CheY-like"/>
    <property type="match status" value="1"/>
</dbReference>
<dbReference type="PRINTS" id="PR00032">
    <property type="entry name" value="HTHARAC"/>
</dbReference>
<protein>
    <submittedName>
        <fullName evidence="8">Response regulator</fullName>
    </submittedName>
</protein>
<comment type="caution">
    <text evidence="8">The sequence shown here is derived from an EMBL/GenBank/DDBJ whole genome shotgun (WGS) entry which is preliminary data.</text>
</comment>
<keyword evidence="1" id="KW-0805">Transcription regulation</keyword>
<keyword evidence="9" id="KW-1185">Reference proteome</keyword>
<evidence type="ECO:0000313" key="8">
    <source>
        <dbReference type="EMBL" id="MCY9691613.1"/>
    </source>
</evidence>
<dbReference type="InterPro" id="IPR018062">
    <property type="entry name" value="HTH_AraC-typ_CS"/>
</dbReference>
<keyword evidence="2" id="KW-0238">DNA-binding</keyword>
<dbReference type="Proteomes" id="UP001527099">
    <property type="component" value="Unassembled WGS sequence"/>
</dbReference>
<evidence type="ECO:0000259" key="7">
    <source>
        <dbReference type="PROSITE" id="PS50110"/>
    </source>
</evidence>
<feature type="coiled-coil region" evidence="5">
    <location>
        <begin position="109"/>
        <end position="136"/>
    </location>
</feature>
<dbReference type="InterPro" id="IPR020449">
    <property type="entry name" value="Tscrpt_reg_AraC-type_HTH"/>
</dbReference>
<evidence type="ECO:0000256" key="4">
    <source>
        <dbReference type="PROSITE-ProRule" id="PRU00169"/>
    </source>
</evidence>
<dbReference type="Pfam" id="PF00072">
    <property type="entry name" value="Response_reg"/>
    <property type="match status" value="1"/>
</dbReference>
<dbReference type="InterPro" id="IPR011006">
    <property type="entry name" value="CheY-like_superfamily"/>
</dbReference>
<dbReference type="InterPro" id="IPR009057">
    <property type="entry name" value="Homeodomain-like_sf"/>
</dbReference>
<organism evidence="8 9">
    <name type="scientific">Paenibacillus alginolyticus</name>
    <dbReference type="NCBI Taxonomy" id="59839"/>
    <lineage>
        <taxon>Bacteria</taxon>
        <taxon>Bacillati</taxon>
        <taxon>Bacillota</taxon>
        <taxon>Bacilli</taxon>
        <taxon>Bacillales</taxon>
        <taxon>Paenibacillaceae</taxon>
        <taxon>Paenibacillus</taxon>
    </lineage>
</organism>
<name>A0ABT4G601_9BACL</name>
<dbReference type="Gene3D" id="3.40.50.2300">
    <property type="match status" value="1"/>
</dbReference>
<dbReference type="Pfam" id="PF12833">
    <property type="entry name" value="HTH_18"/>
    <property type="match status" value="1"/>
</dbReference>
<keyword evidence="5" id="KW-0175">Coiled coil</keyword>
<evidence type="ECO:0000256" key="2">
    <source>
        <dbReference type="ARBA" id="ARBA00023125"/>
    </source>
</evidence>
<dbReference type="SMART" id="SM00448">
    <property type="entry name" value="REC"/>
    <property type="match status" value="1"/>
</dbReference>
<dbReference type="PANTHER" id="PTHR43280:SF30">
    <property type="entry name" value="MMSAB OPERON REGULATORY PROTEIN"/>
    <property type="match status" value="1"/>
</dbReference>
<dbReference type="PROSITE" id="PS00041">
    <property type="entry name" value="HTH_ARAC_FAMILY_1"/>
    <property type="match status" value="1"/>
</dbReference>
<dbReference type="PROSITE" id="PS50110">
    <property type="entry name" value="RESPONSE_REGULATORY"/>
    <property type="match status" value="1"/>
</dbReference>
<dbReference type="RefSeq" id="WP_268613443.1">
    <property type="nucleotide sequence ID" value="NZ_JAMDMX010000002.1"/>
</dbReference>
<evidence type="ECO:0000313" key="9">
    <source>
        <dbReference type="Proteomes" id="UP001527099"/>
    </source>
</evidence>
<reference evidence="8 9" key="1">
    <citation type="submission" date="2022-05" db="EMBL/GenBank/DDBJ databases">
        <title>Genome Sequencing of Bee-Associated Microbes.</title>
        <authorList>
            <person name="Dunlap C."/>
        </authorList>
    </citation>
    <scope>NUCLEOTIDE SEQUENCE [LARGE SCALE GENOMIC DNA]</scope>
    <source>
        <strain evidence="8 9">NRRL B-14421</strain>
    </source>
</reference>
<dbReference type="EMBL" id="JAMDMX010000002">
    <property type="protein sequence ID" value="MCY9691613.1"/>
    <property type="molecule type" value="Genomic_DNA"/>
</dbReference>
<evidence type="ECO:0000256" key="1">
    <source>
        <dbReference type="ARBA" id="ARBA00023015"/>
    </source>
</evidence>
<proteinExistence type="predicted"/>
<dbReference type="InterPro" id="IPR001789">
    <property type="entry name" value="Sig_transdc_resp-reg_receiver"/>
</dbReference>
<dbReference type="InterPro" id="IPR018060">
    <property type="entry name" value="HTH_AraC"/>
</dbReference>
<dbReference type="PROSITE" id="PS01124">
    <property type="entry name" value="HTH_ARAC_FAMILY_2"/>
    <property type="match status" value="1"/>
</dbReference>
<sequence length="522" mass="60861">MRKVLIVDDEKNIRLGLKAMIVREFPDTYEFEFAGDGAEALEVIVSTPIDIVITDIRMPVMDGIMLINRIQELESKPTLVILSGHDDFHYAKEAIRCDVKEYLLKPIVRDELSRTMLRLEKELKQKEQMTAQLTNSSHQREAYKESQLSYLLRQSHLAEDDLRSRLQTIEMDWIEEGFQFGVLQYRGTIEGMGHAEFLARIQAEISNAPEHVRERRGYVFDKKNQLVLVAEHAELFQYLSERIIGSGYFSYSMGLSEFTCGITNLHKAYEEAQQALKYTFLQSAPGVARFESVRQKSRDFTVPAETIQKIGNMLGTDRNKEMTALLLEVLDMKTVARFDLAYLEGISKSFNDLVFDKVFHVYGGESVEILRLFKKVGDISNFNYFHDYFHSVEGLLHRLNDYVRSMKTFHIDHKEMKKAVQYMQDNYQKDLNMTMVSNHVSLNYSYFSQAFKEFTGESFVHYLKKLRIDKARELLASTDYKIYEISELAGFENTKHFSRVFKELEGVSPQEYRDQRHVMRHG</sequence>
<keyword evidence="3" id="KW-0804">Transcription</keyword>
<dbReference type="CDD" id="cd17536">
    <property type="entry name" value="REC_YesN-like"/>
    <property type="match status" value="1"/>
</dbReference>
<evidence type="ECO:0000256" key="5">
    <source>
        <dbReference type="SAM" id="Coils"/>
    </source>
</evidence>
<feature type="domain" description="HTH araC/xylS-type" evidence="6">
    <location>
        <begin position="417"/>
        <end position="515"/>
    </location>
</feature>
<evidence type="ECO:0000256" key="3">
    <source>
        <dbReference type="ARBA" id="ARBA00023163"/>
    </source>
</evidence>
<keyword evidence="4" id="KW-0597">Phosphoprotein</keyword>
<gene>
    <name evidence="8" type="ORF">M5X19_01550</name>
</gene>
<dbReference type="Gene3D" id="1.10.10.60">
    <property type="entry name" value="Homeodomain-like"/>
    <property type="match status" value="2"/>
</dbReference>